<sequence>MASTSSTTAVKALSFRIVMWLFALMTIIPFGLLLLTSVKSKQDLFRGAFALPDYPHFENYVSAWVDGHFGIYFWNSIIVVVPVVAISIVLGLLTGFAFAFLSFPGKKLIFVLLTIGMMVPTEAFIIPLYYEMRYLGLINSYAAMILPQIAMSVPFATLFMASAMQQLPKDILEAAMLDGAPRGMILRKVIVPLMKPSISSLGLFLFIWTWNEFLIPLILVNDDVYRTMPLGMLFFQGRYTVNTPVLTAGAVLVIAPIIIVYLIFQRKFIEGLTAGASK</sequence>
<dbReference type="PROSITE" id="PS50928">
    <property type="entry name" value="ABC_TM1"/>
    <property type="match status" value="1"/>
</dbReference>
<keyword evidence="5 11" id="KW-0813">Transport</keyword>
<feature type="transmembrane region" description="Helical" evidence="11">
    <location>
        <begin position="239"/>
        <end position="264"/>
    </location>
</feature>
<dbReference type="InterPro" id="IPR035906">
    <property type="entry name" value="MetI-like_sf"/>
</dbReference>
<feature type="transmembrane region" description="Helical" evidence="11">
    <location>
        <begin position="12"/>
        <end position="35"/>
    </location>
</feature>
<dbReference type="RefSeq" id="WP_209594237.1">
    <property type="nucleotide sequence ID" value="NZ_JAGJCF010000005.1"/>
</dbReference>
<evidence type="ECO:0000256" key="10">
    <source>
        <dbReference type="ARBA" id="ARBA00037054"/>
    </source>
</evidence>
<gene>
    <name evidence="12" type="primary">ugpE</name>
    <name evidence="14" type="ORF">J6595_09495</name>
</gene>
<dbReference type="CDD" id="cd06261">
    <property type="entry name" value="TM_PBP2"/>
    <property type="match status" value="1"/>
</dbReference>
<evidence type="ECO:0000256" key="4">
    <source>
        <dbReference type="ARBA" id="ARBA00020515"/>
    </source>
</evidence>
<dbReference type="SUPFAM" id="SSF161098">
    <property type="entry name" value="MetI-like"/>
    <property type="match status" value="1"/>
</dbReference>
<comment type="function">
    <text evidence="10 12">Part of the ABC transporter complex UgpBAEC involved in sn-glycerol-3-phosphate (G3P) import. Probably responsible for the translocation of the substrate across the membrane.</text>
</comment>
<reference evidence="14 15" key="1">
    <citation type="submission" date="2021-04" db="EMBL/GenBank/DDBJ databases">
        <title>Whole genome sequence of Jiella sp. KSK16Y-1.</title>
        <authorList>
            <person name="Tuo L."/>
        </authorList>
    </citation>
    <scope>NUCLEOTIDE SEQUENCE [LARGE SCALE GENOMIC DNA]</scope>
    <source>
        <strain evidence="14 15">KSK16Y-1</strain>
    </source>
</reference>
<comment type="subunit">
    <text evidence="3 12">The complex is composed of two ATP-binding proteins (UgpC), two transmembrane proteins (UgpA and UgpE) and a solute-binding protein (UgpB).</text>
</comment>
<name>A0ABS4BGC7_9HYPH</name>
<dbReference type="Pfam" id="PF00528">
    <property type="entry name" value="BPD_transp_1"/>
    <property type="match status" value="1"/>
</dbReference>
<dbReference type="PANTHER" id="PTHR43744:SF8">
    <property type="entry name" value="SN-GLYCEROL-3-PHOSPHATE TRANSPORT SYSTEM PERMEASE PROTEIN UGPE"/>
    <property type="match status" value="1"/>
</dbReference>
<dbReference type="Gene3D" id="1.10.3720.10">
    <property type="entry name" value="MetI-like"/>
    <property type="match status" value="1"/>
</dbReference>
<protein>
    <recommendedName>
        <fullName evidence="4 12">sn-glycerol-3-phosphate transport system permease protein UgpE</fullName>
    </recommendedName>
</protein>
<keyword evidence="8 11" id="KW-1133">Transmembrane helix</keyword>
<dbReference type="InterPro" id="IPR000515">
    <property type="entry name" value="MetI-like"/>
</dbReference>
<keyword evidence="12" id="KW-0997">Cell inner membrane</keyword>
<evidence type="ECO:0000256" key="7">
    <source>
        <dbReference type="ARBA" id="ARBA00022692"/>
    </source>
</evidence>
<feature type="transmembrane region" description="Helical" evidence="11">
    <location>
        <begin position="108"/>
        <end position="129"/>
    </location>
</feature>
<evidence type="ECO:0000256" key="6">
    <source>
        <dbReference type="ARBA" id="ARBA00022475"/>
    </source>
</evidence>
<evidence type="ECO:0000256" key="5">
    <source>
        <dbReference type="ARBA" id="ARBA00022448"/>
    </source>
</evidence>
<keyword evidence="9 11" id="KW-0472">Membrane</keyword>
<evidence type="ECO:0000256" key="11">
    <source>
        <dbReference type="RuleBase" id="RU363032"/>
    </source>
</evidence>
<organism evidence="14 15">
    <name type="scientific">Jiella mangrovi</name>
    <dbReference type="NCBI Taxonomy" id="2821407"/>
    <lineage>
        <taxon>Bacteria</taxon>
        <taxon>Pseudomonadati</taxon>
        <taxon>Pseudomonadota</taxon>
        <taxon>Alphaproteobacteria</taxon>
        <taxon>Hyphomicrobiales</taxon>
        <taxon>Aurantimonadaceae</taxon>
        <taxon>Jiella</taxon>
    </lineage>
</organism>
<comment type="similarity">
    <text evidence="2 11">Belongs to the binding-protein-dependent transport system permease family.</text>
</comment>
<comment type="caution">
    <text evidence="14">The sequence shown here is derived from an EMBL/GenBank/DDBJ whole genome shotgun (WGS) entry which is preliminary data.</text>
</comment>
<proteinExistence type="inferred from homology"/>
<feature type="transmembrane region" description="Helical" evidence="11">
    <location>
        <begin position="198"/>
        <end position="219"/>
    </location>
</feature>
<evidence type="ECO:0000313" key="15">
    <source>
        <dbReference type="Proteomes" id="UP000678276"/>
    </source>
</evidence>
<comment type="subcellular location">
    <subcellularLocation>
        <location evidence="12">Cell inner membrane</location>
        <topology evidence="12">Multi-pass membrane protein</topology>
    </subcellularLocation>
    <subcellularLocation>
        <location evidence="1 11">Cell membrane</location>
        <topology evidence="1 11">Multi-pass membrane protein</topology>
    </subcellularLocation>
</comment>
<evidence type="ECO:0000256" key="12">
    <source>
        <dbReference type="RuleBase" id="RU363056"/>
    </source>
</evidence>
<dbReference type="EMBL" id="JAGJCF010000005">
    <property type="protein sequence ID" value="MBP0615812.1"/>
    <property type="molecule type" value="Genomic_DNA"/>
</dbReference>
<keyword evidence="7 11" id="KW-0812">Transmembrane</keyword>
<evidence type="ECO:0000256" key="1">
    <source>
        <dbReference type="ARBA" id="ARBA00004651"/>
    </source>
</evidence>
<dbReference type="PANTHER" id="PTHR43744">
    <property type="entry name" value="ABC TRANSPORTER PERMEASE PROTEIN MG189-RELATED-RELATED"/>
    <property type="match status" value="1"/>
</dbReference>
<evidence type="ECO:0000256" key="8">
    <source>
        <dbReference type="ARBA" id="ARBA00022989"/>
    </source>
</evidence>
<evidence type="ECO:0000256" key="9">
    <source>
        <dbReference type="ARBA" id="ARBA00023136"/>
    </source>
</evidence>
<evidence type="ECO:0000313" key="14">
    <source>
        <dbReference type="EMBL" id="MBP0615812.1"/>
    </source>
</evidence>
<feature type="transmembrane region" description="Helical" evidence="11">
    <location>
        <begin position="141"/>
        <end position="161"/>
    </location>
</feature>
<feature type="domain" description="ABC transmembrane type-1" evidence="13">
    <location>
        <begin position="73"/>
        <end position="264"/>
    </location>
</feature>
<evidence type="ECO:0000259" key="13">
    <source>
        <dbReference type="PROSITE" id="PS50928"/>
    </source>
</evidence>
<feature type="transmembrane region" description="Helical" evidence="11">
    <location>
        <begin position="71"/>
        <end position="101"/>
    </location>
</feature>
<evidence type="ECO:0000256" key="3">
    <source>
        <dbReference type="ARBA" id="ARBA00011557"/>
    </source>
</evidence>
<keyword evidence="6 12" id="KW-1003">Cell membrane</keyword>
<dbReference type="Proteomes" id="UP000678276">
    <property type="component" value="Unassembled WGS sequence"/>
</dbReference>
<evidence type="ECO:0000256" key="2">
    <source>
        <dbReference type="ARBA" id="ARBA00009306"/>
    </source>
</evidence>
<accession>A0ABS4BGC7</accession>
<keyword evidence="15" id="KW-1185">Reference proteome</keyword>